<evidence type="ECO:0000313" key="1">
    <source>
        <dbReference type="Ensembl" id="ENSCJAP00000086927.1"/>
    </source>
</evidence>
<dbReference type="PRINTS" id="PR02045">
    <property type="entry name" value="F138DOMAIN"/>
</dbReference>
<dbReference type="PANTHER" id="PTHR12138">
    <property type="entry name" value="PRIMATE-EXPANDED PROTEIN FAMILY"/>
    <property type="match status" value="1"/>
</dbReference>
<protein>
    <submittedName>
        <fullName evidence="1">Uncharacterized protein</fullName>
    </submittedName>
</protein>
<dbReference type="GeneTree" id="ENSGT01120000271815"/>
<keyword evidence="2" id="KW-1185">Reference proteome</keyword>
<name>A0A8I3W5C4_CALJA</name>
<reference evidence="1" key="3">
    <citation type="submission" date="2025-09" db="UniProtKB">
        <authorList>
            <consortium name="Ensembl"/>
        </authorList>
    </citation>
    <scope>IDENTIFICATION</scope>
</reference>
<dbReference type="PANTHER" id="PTHR12138:SF162">
    <property type="entry name" value="CHROMOSOME UNDETERMINED SCAFFOLD_275, WHOLE GENOME SHOTGUN SEQUENCE"/>
    <property type="match status" value="1"/>
</dbReference>
<dbReference type="AlphaFoldDB" id="A0A8I3W5C4"/>
<evidence type="ECO:0000313" key="2">
    <source>
        <dbReference type="Proteomes" id="UP000008225"/>
    </source>
</evidence>
<proteinExistence type="predicted"/>
<dbReference type="OMA" id="RIDACCH"/>
<reference evidence="1" key="2">
    <citation type="submission" date="2025-08" db="UniProtKB">
        <authorList>
            <consortium name="Ensembl"/>
        </authorList>
    </citation>
    <scope>IDENTIFICATION</scope>
</reference>
<accession>A0A8I3W5C4</accession>
<organism evidence="1 2">
    <name type="scientific">Callithrix jacchus</name>
    <name type="common">White-tufted-ear marmoset</name>
    <name type="synonym">Simia Jacchus</name>
    <dbReference type="NCBI Taxonomy" id="9483"/>
    <lineage>
        <taxon>Eukaryota</taxon>
        <taxon>Metazoa</taxon>
        <taxon>Chordata</taxon>
        <taxon>Craniata</taxon>
        <taxon>Vertebrata</taxon>
        <taxon>Euteleostomi</taxon>
        <taxon>Mammalia</taxon>
        <taxon>Eutheria</taxon>
        <taxon>Euarchontoglires</taxon>
        <taxon>Primates</taxon>
        <taxon>Haplorrhini</taxon>
        <taxon>Platyrrhini</taxon>
        <taxon>Cebidae</taxon>
        <taxon>Callitrichinae</taxon>
        <taxon>Callithrix</taxon>
        <taxon>Callithrix</taxon>
    </lineage>
</organism>
<reference evidence="1 2" key="1">
    <citation type="submission" date="2009-03" db="EMBL/GenBank/DDBJ databases">
        <authorList>
            <person name="Warren W."/>
            <person name="Ye L."/>
            <person name="Minx P."/>
            <person name="Worley K."/>
            <person name="Gibbs R."/>
            <person name="Wilson R.K."/>
        </authorList>
    </citation>
    <scope>NUCLEOTIDE SEQUENCE [LARGE SCALE GENOMIC DNA]</scope>
</reference>
<sequence length="93" mass="10360">TSWKNWPDGGSLLLPSLESNGVISAHCNLHLPDSSDSPASASQVAGIIGMYHHTRLILYFSRDGVSPCWPGWSRTPDFMIYLIWPHKVLELQV</sequence>
<dbReference type="Ensembl" id="ENSCJAT00000135350.1">
    <property type="protein sequence ID" value="ENSCJAP00000086927.1"/>
    <property type="gene ID" value="ENSCJAG00000071254.1"/>
</dbReference>
<dbReference type="Proteomes" id="UP000008225">
    <property type="component" value="Chromosome 3"/>
</dbReference>